<feature type="domain" description="HTH asnC-type" evidence="4">
    <location>
        <begin position="3"/>
        <end position="64"/>
    </location>
</feature>
<keyword evidence="2" id="KW-0238">DNA-binding</keyword>
<evidence type="ECO:0000313" key="5">
    <source>
        <dbReference type="EMBL" id="SGZ17950.1"/>
    </source>
</evidence>
<dbReference type="SUPFAM" id="SSF54909">
    <property type="entry name" value="Dimeric alpha+beta barrel"/>
    <property type="match status" value="1"/>
</dbReference>
<dbReference type="InterPro" id="IPR019885">
    <property type="entry name" value="Tscrpt_reg_HTH_AsnC-type_CS"/>
</dbReference>
<dbReference type="SMART" id="SM00344">
    <property type="entry name" value="HTH_ASNC"/>
    <property type="match status" value="1"/>
</dbReference>
<name>A0A1L0ARY8_9GAMM</name>
<dbReference type="GO" id="GO:0043565">
    <property type="term" value="F:sequence-specific DNA binding"/>
    <property type="evidence" value="ECO:0007669"/>
    <property type="project" value="InterPro"/>
</dbReference>
<keyword evidence="1" id="KW-0805">Transcription regulation</keyword>
<keyword evidence="3" id="KW-0804">Transcription</keyword>
<dbReference type="SUPFAM" id="SSF46785">
    <property type="entry name" value="Winged helix' DNA-binding domain"/>
    <property type="match status" value="1"/>
</dbReference>
<accession>A0A1L0ARY8</accession>
<dbReference type="Gene3D" id="1.10.10.10">
    <property type="entry name" value="Winged helix-like DNA-binding domain superfamily/Winged helix DNA-binding domain"/>
    <property type="match status" value="1"/>
</dbReference>
<dbReference type="OrthoDB" id="8590699at2"/>
<reference evidence="5 6" key="1">
    <citation type="submission" date="2016-11" db="EMBL/GenBank/DDBJ databases">
        <authorList>
            <person name="Jaros S."/>
            <person name="Januszkiewicz K."/>
            <person name="Wedrychowicz H."/>
        </authorList>
    </citation>
    <scope>NUCLEOTIDE SEQUENCE [LARGE SCALE GENOMIC DNA]</scope>
    <source>
        <strain evidence="5">NVI 5450</strain>
    </source>
</reference>
<evidence type="ECO:0000256" key="3">
    <source>
        <dbReference type="ARBA" id="ARBA00023163"/>
    </source>
</evidence>
<dbReference type="PROSITE" id="PS00519">
    <property type="entry name" value="HTH_ASNC_1"/>
    <property type="match status" value="1"/>
</dbReference>
<dbReference type="GO" id="GO:0043200">
    <property type="term" value="P:response to amino acid"/>
    <property type="evidence" value="ECO:0007669"/>
    <property type="project" value="TreeGrafter"/>
</dbReference>
<dbReference type="GO" id="GO:0006355">
    <property type="term" value="P:regulation of DNA-templated transcription"/>
    <property type="evidence" value="ECO:0007669"/>
    <property type="project" value="UniProtKB-ARBA"/>
</dbReference>
<sequence>MFLDRIDKAILRQLQQDASVSNLQLASLIGLSPPACFKRVKKLKSEGIIASQVVLLDQDKLGVCLHMIVNVEMERDRLDLNGGFIKNIRIAPEVRECYQVTGEIDFVLLVAVENMQQYENFCQRHLYSEPNMKNFKTQISMNRVKYDTCAVIPD</sequence>
<protein>
    <submittedName>
        <fullName evidence="5">Putative leucine-responsive regulatory protein</fullName>
    </submittedName>
</protein>
<dbReference type="Pfam" id="PF13412">
    <property type="entry name" value="HTH_24"/>
    <property type="match status" value="1"/>
</dbReference>
<dbReference type="Pfam" id="PF01037">
    <property type="entry name" value="AsnC_trans_reg"/>
    <property type="match status" value="1"/>
</dbReference>
<dbReference type="InterPro" id="IPR036388">
    <property type="entry name" value="WH-like_DNA-bd_sf"/>
</dbReference>
<proteinExistence type="predicted"/>
<evidence type="ECO:0000256" key="1">
    <source>
        <dbReference type="ARBA" id="ARBA00023015"/>
    </source>
</evidence>
<evidence type="ECO:0000313" key="6">
    <source>
        <dbReference type="Proteomes" id="UP000183794"/>
    </source>
</evidence>
<dbReference type="InterPro" id="IPR019887">
    <property type="entry name" value="Tscrpt_reg_AsnC/Lrp_C"/>
</dbReference>
<dbReference type="EMBL" id="FPLD01000131">
    <property type="protein sequence ID" value="SGZ17950.1"/>
    <property type="molecule type" value="Genomic_DNA"/>
</dbReference>
<dbReference type="PANTHER" id="PTHR30154:SF34">
    <property type="entry name" value="TRANSCRIPTIONAL REGULATOR AZLB"/>
    <property type="match status" value="1"/>
</dbReference>
<evidence type="ECO:0000256" key="2">
    <source>
        <dbReference type="ARBA" id="ARBA00023125"/>
    </source>
</evidence>
<dbReference type="InterPro" id="IPR011008">
    <property type="entry name" value="Dimeric_a/b-barrel"/>
</dbReference>
<organism evidence="5 6">
    <name type="scientific">Moritella viscosa</name>
    <dbReference type="NCBI Taxonomy" id="80854"/>
    <lineage>
        <taxon>Bacteria</taxon>
        <taxon>Pseudomonadati</taxon>
        <taxon>Pseudomonadota</taxon>
        <taxon>Gammaproteobacteria</taxon>
        <taxon>Alteromonadales</taxon>
        <taxon>Moritellaceae</taxon>
        <taxon>Moritella</taxon>
    </lineage>
</organism>
<dbReference type="PANTHER" id="PTHR30154">
    <property type="entry name" value="LEUCINE-RESPONSIVE REGULATORY PROTEIN"/>
    <property type="match status" value="1"/>
</dbReference>
<dbReference type="InterPro" id="IPR000485">
    <property type="entry name" value="AsnC-type_HTH_dom"/>
</dbReference>
<dbReference type="GO" id="GO:0005829">
    <property type="term" value="C:cytosol"/>
    <property type="evidence" value="ECO:0007669"/>
    <property type="project" value="TreeGrafter"/>
</dbReference>
<dbReference type="PRINTS" id="PR00033">
    <property type="entry name" value="HTHASNC"/>
</dbReference>
<dbReference type="AlphaFoldDB" id="A0A1L0ARY8"/>
<dbReference type="InterPro" id="IPR019888">
    <property type="entry name" value="Tscrpt_reg_AsnC-like"/>
</dbReference>
<gene>
    <name evidence="5" type="ORF">NVI5450_4603</name>
</gene>
<dbReference type="PROSITE" id="PS50956">
    <property type="entry name" value="HTH_ASNC_2"/>
    <property type="match status" value="1"/>
</dbReference>
<dbReference type="InterPro" id="IPR036390">
    <property type="entry name" value="WH_DNA-bd_sf"/>
</dbReference>
<dbReference type="Proteomes" id="UP000183794">
    <property type="component" value="Unassembled WGS sequence"/>
</dbReference>
<evidence type="ECO:0000259" key="4">
    <source>
        <dbReference type="PROSITE" id="PS50956"/>
    </source>
</evidence>
<dbReference type="RefSeq" id="WP_075476038.1">
    <property type="nucleotide sequence ID" value="NZ_CAWRBC010000115.1"/>
</dbReference>
<dbReference type="InterPro" id="IPR011991">
    <property type="entry name" value="ArsR-like_HTH"/>
</dbReference>
<dbReference type="Gene3D" id="3.30.70.920">
    <property type="match status" value="1"/>
</dbReference>
<dbReference type="CDD" id="cd00090">
    <property type="entry name" value="HTH_ARSR"/>
    <property type="match status" value="1"/>
</dbReference>